<dbReference type="FunFam" id="1.10.10.60:FF:000010">
    <property type="entry name" value="Transcriptional activator Myb isoform A"/>
    <property type="match status" value="1"/>
</dbReference>
<dbReference type="FunFam" id="1.10.10.60:FF:000381">
    <property type="entry name" value="Transcription factor MYB119"/>
    <property type="match status" value="1"/>
</dbReference>
<protein>
    <submittedName>
        <fullName evidence="9">MYB98</fullName>
    </submittedName>
</protein>
<dbReference type="ExpressionAtlas" id="A0A178V3C4">
    <property type="expression patterns" value="baseline and differential"/>
</dbReference>
<dbReference type="Proteomes" id="UP000078284">
    <property type="component" value="Chromosome 4"/>
</dbReference>
<evidence type="ECO:0000256" key="2">
    <source>
        <dbReference type="ARBA" id="ARBA00022737"/>
    </source>
</evidence>
<feature type="domain" description="Myb-like" evidence="7">
    <location>
        <begin position="212"/>
        <end position="263"/>
    </location>
</feature>
<evidence type="ECO:0000256" key="6">
    <source>
        <dbReference type="ARBA" id="ARBA00023242"/>
    </source>
</evidence>
<dbReference type="SUPFAM" id="SSF46689">
    <property type="entry name" value="Homeodomain-like"/>
    <property type="match status" value="1"/>
</dbReference>
<dbReference type="PANTHER" id="PTHR45614:SF285">
    <property type="entry name" value="TRANSCRIPTION FACTOR MYB98"/>
    <property type="match status" value="1"/>
</dbReference>
<accession>A0A178V3C4</accession>
<dbReference type="InterPro" id="IPR001005">
    <property type="entry name" value="SANT/Myb"/>
</dbReference>
<dbReference type="PROSITE" id="PS50090">
    <property type="entry name" value="MYB_LIKE"/>
    <property type="match status" value="2"/>
</dbReference>
<gene>
    <name evidence="9" type="ordered locus">AXX17_At4g22070</name>
</gene>
<dbReference type="InterPro" id="IPR017930">
    <property type="entry name" value="Myb_dom"/>
</dbReference>
<comment type="caution">
    <text evidence="9">The sequence shown here is derived from an EMBL/GenBank/DDBJ whole genome shotgun (WGS) entry which is preliminary data.</text>
</comment>
<evidence type="ECO:0000313" key="10">
    <source>
        <dbReference type="Proteomes" id="UP000078284"/>
    </source>
</evidence>
<keyword evidence="6" id="KW-0539">Nucleus</keyword>
<organism evidence="9 10">
    <name type="scientific">Arabidopsis thaliana</name>
    <name type="common">Mouse-ear cress</name>
    <dbReference type="NCBI Taxonomy" id="3702"/>
    <lineage>
        <taxon>Eukaryota</taxon>
        <taxon>Viridiplantae</taxon>
        <taxon>Streptophyta</taxon>
        <taxon>Embryophyta</taxon>
        <taxon>Tracheophyta</taxon>
        <taxon>Spermatophyta</taxon>
        <taxon>Magnoliopsida</taxon>
        <taxon>eudicotyledons</taxon>
        <taxon>Gunneridae</taxon>
        <taxon>Pentapetalae</taxon>
        <taxon>rosids</taxon>
        <taxon>malvids</taxon>
        <taxon>Brassicales</taxon>
        <taxon>Brassicaceae</taxon>
        <taxon>Camelineae</taxon>
        <taxon>Arabidopsis</taxon>
    </lineage>
</organism>
<dbReference type="GO" id="GO:0005634">
    <property type="term" value="C:nucleus"/>
    <property type="evidence" value="ECO:0007669"/>
    <property type="project" value="UniProtKB-SubCell"/>
</dbReference>
<name>A0A178V3C4_ARATH</name>
<feature type="domain" description="HTH myb-type" evidence="8">
    <location>
        <begin position="268"/>
        <end position="318"/>
    </location>
</feature>
<keyword evidence="4" id="KW-0238">DNA-binding</keyword>
<evidence type="ECO:0000313" key="9">
    <source>
        <dbReference type="EMBL" id="OAO99401.1"/>
    </source>
</evidence>
<dbReference type="InterPro" id="IPR009057">
    <property type="entry name" value="Homeodomain-like_sf"/>
</dbReference>
<feature type="domain" description="Myb-like" evidence="7">
    <location>
        <begin position="264"/>
        <end position="314"/>
    </location>
</feature>
<comment type="subcellular location">
    <subcellularLocation>
        <location evidence="1">Nucleus</location>
    </subcellularLocation>
</comment>
<dbReference type="EMBL" id="LUHQ01000004">
    <property type="protein sequence ID" value="OAO99401.1"/>
    <property type="molecule type" value="Genomic_DNA"/>
</dbReference>
<keyword evidence="5" id="KW-0804">Transcription</keyword>
<evidence type="ECO:0000259" key="7">
    <source>
        <dbReference type="PROSITE" id="PS50090"/>
    </source>
</evidence>
<dbReference type="CDD" id="cd00167">
    <property type="entry name" value="SANT"/>
    <property type="match status" value="2"/>
</dbReference>
<dbReference type="AlphaFoldDB" id="A0A178V3C4"/>
<keyword evidence="3" id="KW-0805">Transcription regulation</keyword>
<dbReference type="SMR" id="A0A178V3C4"/>
<evidence type="ECO:0000259" key="8">
    <source>
        <dbReference type="PROSITE" id="PS51294"/>
    </source>
</evidence>
<dbReference type="InterPro" id="IPR050560">
    <property type="entry name" value="MYB_TF"/>
</dbReference>
<dbReference type="PROSITE" id="PS51294">
    <property type="entry name" value="HTH_MYB"/>
    <property type="match status" value="2"/>
</dbReference>
<dbReference type="Gene3D" id="1.10.10.60">
    <property type="entry name" value="Homeodomain-like"/>
    <property type="match status" value="2"/>
</dbReference>
<dbReference type="SMART" id="SM00717">
    <property type="entry name" value="SANT"/>
    <property type="match status" value="2"/>
</dbReference>
<dbReference type="GO" id="GO:0003677">
    <property type="term" value="F:DNA binding"/>
    <property type="evidence" value="ECO:0007669"/>
    <property type="project" value="UniProtKB-KW"/>
</dbReference>
<dbReference type="PANTHER" id="PTHR45614">
    <property type="entry name" value="MYB PROTEIN-RELATED"/>
    <property type="match status" value="1"/>
</dbReference>
<reference evidence="10" key="1">
    <citation type="journal article" date="2016" name="Proc. Natl. Acad. Sci. U.S.A.">
        <title>Chromosome-level assembly of Arabidopsis thaliana Ler reveals the extent of translocation and inversion polymorphisms.</title>
        <authorList>
            <person name="Zapata L."/>
            <person name="Ding J."/>
            <person name="Willing E.M."/>
            <person name="Hartwig B."/>
            <person name="Bezdan D."/>
            <person name="Jiao W.B."/>
            <person name="Patel V."/>
            <person name="Velikkakam James G."/>
            <person name="Koornneef M."/>
            <person name="Ossowski S."/>
            <person name="Schneeberger K."/>
        </authorList>
    </citation>
    <scope>NUCLEOTIDE SEQUENCE [LARGE SCALE GENOMIC DNA]</scope>
    <source>
        <strain evidence="10">cv. Landsberg erecta</strain>
    </source>
</reference>
<evidence type="ECO:0000256" key="3">
    <source>
        <dbReference type="ARBA" id="ARBA00023015"/>
    </source>
</evidence>
<evidence type="ECO:0000256" key="4">
    <source>
        <dbReference type="ARBA" id="ARBA00023125"/>
    </source>
</evidence>
<dbReference type="Pfam" id="PF13921">
    <property type="entry name" value="Myb_DNA-bind_6"/>
    <property type="match status" value="1"/>
</dbReference>
<feature type="domain" description="HTH myb-type" evidence="8">
    <location>
        <begin position="212"/>
        <end position="267"/>
    </location>
</feature>
<evidence type="ECO:0000256" key="5">
    <source>
        <dbReference type="ARBA" id="ARBA00023163"/>
    </source>
</evidence>
<sequence length="427" mass="50097">MENFVDENGFASLNQNIFTRDQEHMKEEDFPFEVVDQSKPTSFLQDFHHLDHDHQFDHHHHHGSSSSHPLLSVQTTSSCINTAPFEHCSYQENMVELYETKPNLMNHHHFQAMENSYFTRNHPHHHQEINLVDEHDPMDLEQNNMMMMRMIPFDYPPTETFKPMNFVMPDEISCVSADNDCYRATSFNKTKPFLTRKLSSSSSSSSWKETKKSTLVKGQWTAEEDRVLIQLVEKYGLRKWSHIAQVLPGRIGKQCRERWHNHLRPDIKKETWSEEEDRVLIEFHKEIGNKWAEIAKRLPGRTENSIKNHWNATKRRQFSKRKCRSKYPRPSLLQDYIKSLNMGALMASSVPARGRRRESNNKKKDVVVAVEEKKKEEEVYGQDRIVPECVFTDDFGFNEKLLEEGCSIDSLLDDIPQPDIDAFVHGL</sequence>
<keyword evidence="2" id="KW-0677">Repeat</keyword>
<proteinExistence type="predicted"/>
<evidence type="ECO:0000256" key="1">
    <source>
        <dbReference type="ARBA" id="ARBA00004123"/>
    </source>
</evidence>